<keyword evidence="1" id="KW-1185">Reference proteome</keyword>
<organism evidence="1 2">
    <name type="scientific">Macrostomum lignano</name>
    <dbReference type="NCBI Taxonomy" id="282301"/>
    <lineage>
        <taxon>Eukaryota</taxon>
        <taxon>Metazoa</taxon>
        <taxon>Spiralia</taxon>
        <taxon>Lophotrochozoa</taxon>
        <taxon>Platyhelminthes</taxon>
        <taxon>Rhabditophora</taxon>
        <taxon>Macrostomorpha</taxon>
        <taxon>Macrostomida</taxon>
        <taxon>Macrostomidae</taxon>
        <taxon>Macrostomum</taxon>
    </lineage>
</organism>
<dbReference type="InterPro" id="IPR016186">
    <property type="entry name" value="C-type_lectin-like/link_sf"/>
</dbReference>
<reference evidence="2" key="1">
    <citation type="submission" date="2016-11" db="UniProtKB">
        <authorList>
            <consortium name="WormBaseParasite"/>
        </authorList>
    </citation>
    <scope>IDENTIFICATION</scope>
</reference>
<evidence type="ECO:0000313" key="2">
    <source>
        <dbReference type="WBParaSite" id="maker-uti_cns_0047891-snap-gene-0.17-mRNA-1"/>
    </source>
</evidence>
<dbReference type="CDD" id="cd00037">
    <property type="entry name" value="CLECT"/>
    <property type="match status" value="1"/>
</dbReference>
<dbReference type="WBParaSite" id="maker-uti_cns_0047891-snap-gene-0.17-mRNA-1">
    <property type="protein sequence ID" value="maker-uti_cns_0047891-snap-gene-0.17-mRNA-1"/>
    <property type="gene ID" value="maker-uti_cns_0047891-snap-gene-0.17"/>
</dbReference>
<dbReference type="AlphaFoldDB" id="A0A1I8JHT8"/>
<dbReference type="SUPFAM" id="SSF56436">
    <property type="entry name" value="C-type lectin-like"/>
    <property type="match status" value="1"/>
</dbReference>
<protein>
    <submittedName>
        <fullName evidence="2">C-type lectin domain-containing protein</fullName>
    </submittedName>
</protein>
<dbReference type="Proteomes" id="UP000095280">
    <property type="component" value="Unplaced"/>
</dbReference>
<proteinExistence type="predicted"/>
<evidence type="ECO:0000313" key="1">
    <source>
        <dbReference type="Proteomes" id="UP000095280"/>
    </source>
</evidence>
<name>A0A1I8JHT8_9PLAT</name>
<dbReference type="Gene3D" id="3.10.100.10">
    <property type="entry name" value="Mannose-Binding Protein A, subunit A"/>
    <property type="match status" value="1"/>
</dbReference>
<sequence>LDNQRSQLCLNASKNLDYSPLPLLFSSFDSPVAYSDASAATAKSMKVYSKAYLYQPSTSRSLSCVEANVLQFSAPNVTIVDSTGSAVESVPCLMADGEPVVPPKQVNETCDFGWFHVNGTCFQLTAMAMTYAEAKAFCNYFNATLAAPESPLVLQELNKARKFYGYGRFGGASQGYGFWVGVADRTGINQFDSANGA</sequence>
<accession>A0A1I8JHT8</accession>
<dbReference type="InterPro" id="IPR016187">
    <property type="entry name" value="CTDL_fold"/>
</dbReference>